<proteinExistence type="inferred from homology"/>
<gene>
    <name evidence="6" type="ORF">GWK36_14080</name>
</gene>
<dbReference type="Gene3D" id="3.30.750.140">
    <property type="match status" value="1"/>
</dbReference>
<dbReference type="GO" id="GO:0044780">
    <property type="term" value="P:bacterial-type flagellum assembly"/>
    <property type="evidence" value="ECO:0007669"/>
    <property type="project" value="InterPro"/>
</dbReference>
<dbReference type="EMBL" id="CP048029">
    <property type="protein sequence ID" value="QIK38929.1"/>
    <property type="molecule type" value="Genomic_DNA"/>
</dbReference>
<evidence type="ECO:0000256" key="1">
    <source>
        <dbReference type="ARBA" id="ARBA00003944"/>
    </source>
</evidence>
<dbReference type="KEGG" id="cjap:GWK36_14080"/>
<dbReference type="Pfam" id="PF02120">
    <property type="entry name" value="Flg_hook"/>
    <property type="match status" value="1"/>
</dbReference>
<dbReference type="GO" id="GO:0009424">
    <property type="term" value="C:bacterial-type flagellum hook"/>
    <property type="evidence" value="ECO:0007669"/>
    <property type="project" value="InterPro"/>
</dbReference>
<dbReference type="PANTHER" id="PTHR37533">
    <property type="entry name" value="FLAGELLAR HOOK-LENGTH CONTROL PROTEIN"/>
    <property type="match status" value="1"/>
</dbReference>
<evidence type="ECO:0000313" key="6">
    <source>
        <dbReference type="EMBL" id="QIK38929.1"/>
    </source>
</evidence>
<accession>A0A6G7VFV7</accession>
<evidence type="ECO:0000256" key="2">
    <source>
        <dbReference type="ARBA" id="ARBA00009149"/>
    </source>
</evidence>
<keyword evidence="3" id="KW-1005">Bacterial flagellum biogenesis</keyword>
<sequence length="427" mass="44340">MTQTFSLSGLSGWLTQILGELDTGAALGTADSADFVGSFAAQICALLLKQGVDPQAVAALDDQTLVGQCLALMADQQPLGLGGLSLTLTDATSVLPEAATDDGQSDPDDTDPQTEDSGVYLGWLPTAVLDRLAQSGAMLLQSATSQSSCPDGQVTTLGGMATGGALLDPIAGRGRFAVRLSQVQAAQMSMPTIDGGSVADAETAAGPERWNGWLGKVLGAETAQINRYQVADLGGQDPRLGPDDALQTALDASTATLRSVVPDPVQGVGVRSATDPAATAGVRTQVLDLNRLLQPGGEQTLAAQVRWSLEQGLDTAEIKLHPPSLGGLEVRVVQDGERTHVHFVTAHPVAREVLDAALPKLRESLAQEGIWLGNVSVSDQAPRRDQGQGRGSPTQTSALDEIDEDESGTLAVQDTLTILARRLDVFS</sequence>
<reference evidence="7" key="1">
    <citation type="submission" date="2020-01" db="EMBL/GenBank/DDBJ databases">
        <title>Caldichromatium gen. nov., sp. nov., a thermophilic purple sulfur bacterium member of the family Chromatiaceae isolated from Nakabusa hot spring, Japan.</title>
        <authorList>
            <person name="Saini M.K."/>
            <person name="Hanada S."/>
            <person name="Tank M."/>
        </authorList>
    </citation>
    <scope>NUCLEOTIDE SEQUENCE [LARGE SCALE GENOMIC DNA]</scope>
    <source>
        <strain evidence="7">No.7</strain>
    </source>
</reference>
<evidence type="ECO:0000256" key="4">
    <source>
        <dbReference type="SAM" id="MobiDB-lite"/>
    </source>
</evidence>
<dbReference type="PRINTS" id="PR01007">
    <property type="entry name" value="FLGHOOKFLIK"/>
</dbReference>
<feature type="region of interest" description="Disordered" evidence="4">
    <location>
        <begin position="377"/>
        <end position="406"/>
    </location>
</feature>
<keyword evidence="7" id="KW-1185">Reference proteome</keyword>
<dbReference type="InterPro" id="IPR052563">
    <property type="entry name" value="FliK"/>
</dbReference>
<feature type="region of interest" description="Disordered" evidence="4">
    <location>
        <begin position="97"/>
        <end position="117"/>
    </location>
</feature>
<dbReference type="AlphaFoldDB" id="A0A6G7VFV7"/>
<feature type="domain" description="Flagellar hook-length control protein-like C-terminal" evidence="5">
    <location>
        <begin position="304"/>
        <end position="384"/>
    </location>
</feature>
<comment type="function">
    <text evidence="1">Controls the length of the flagellar hook.</text>
</comment>
<evidence type="ECO:0000256" key="3">
    <source>
        <dbReference type="ARBA" id="ARBA00022795"/>
    </source>
</evidence>
<dbReference type="PANTHER" id="PTHR37533:SF2">
    <property type="entry name" value="FLAGELLAR HOOK-LENGTH CONTROL PROTEIN"/>
    <property type="match status" value="1"/>
</dbReference>
<dbReference type="InterPro" id="IPR038610">
    <property type="entry name" value="FliK-like_C_sf"/>
</dbReference>
<dbReference type="Proteomes" id="UP000502699">
    <property type="component" value="Chromosome"/>
</dbReference>
<dbReference type="RefSeq" id="WP_166272074.1">
    <property type="nucleotide sequence ID" value="NZ_CP048029.1"/>
</dbReference>
<evidence type="ECO:0000313" key="7">
    <source>
        <dbReference type="Proteomes" id="UP000502699"/>
    </source>
</evidence>
<evidence type="ECO:0000259" key="5">
    <source>
        <dbReference type="Pfam" id="PF02120"/>
    </source>
</evidence>
<feature type="compositionally biased region" description="Acidic residues" evidence="4">
    <location>
        <begin position="99"/>
        <end position="114"/>
    </location>
</feature>
<organism evidence="6 7">
    <name type="scientific">Caldichromatium japonicum</name>
    <dbReference type="NCBI Taxonomy" id="2699430"/>
    <lineage>
        <taxon>Bacteria</taxon>
        <taxon>Pseudomonadati</taxon>
        <taxon>Pseudomonadota</taxon>
        <taxon>Gammaproteobacteria</taxon>
        <taxon>Chromatiales</taxon>
        <taxon>Chromatiaceae</taxon>
        <taxon>Caldichromatium</taxon>
    </lineage>
</organism>
<dbReference type="InterPro" id="IPR021136">
    <property type="entry name" value="Flagellar_hook_control-like_C"/>
</dbReference>
<dbReference type="CDD" id="cd17470">
    <property type="entry name" value="T3SS_Flik_C"/>
    <property type="match status" value="1"/>
</dbReference>
<protein>
    <recommendedName>
        <fullName evidence="5">Flagellar hook-length control protein-like C-terminal domain-containing protein</fullName>
    </recommendedName>
</protein>
<comment type="similarity">
    <text evidence="2">Belongs to the FliK family.</text>
</comment>
<dbReference type="InterPro" id="IPR001635">
    <property type="entry name" value="Flag_hook_Flik"/>
</dbReference>
<name>A0A6G7VFV7_9GAMM</name>